<organism evidence="1 2">
    <name type="scientific">Steinernema glaseri</name>
    <dbReference type="NCBI Taxonomy" id="37863"/>
    <lineage>
        <taxon>Eukaryota</taxon>
        <taxon>Metazoa</taxon>
        <taxon>Ecdysozoa</taxon>
        <taxon>Nematoda</taxon>
        <taxon>Chromadorea</taxon>
        <taxon>Rhabditida</taxon>
        <taxon>Tylenchina</taxon>
        <taxon>Panagrolaimomorpha</taxon>
        <taxon>Strongyloidoidea</taxon>
        <taxon>Steinernematidae</taxon>
        <taxon>Steinernema</taxon>
    </lineage>
</organism>
<keyword evidence="1" id="KW-1185">Reference proteome</keyword>
<evidence type="ECO:0000313" key="1">
    <source>
        <dbReference type="Proteomes" id="UP000095287"/>
    </source>
</evidence>
<accession>A0A1I7ZYA3</accession>
<sequence length="75" mass="8073">MTLCTLGTTKCGQPGAKPIGFGGKRVRVFNESKSRFTTISMITSTVTESDLKFLVVTGYFNPGEILDSMTAGMVF</sequence>
<reference evidence="2" key="1">
    <citation type="submission" date="2016-11" db="UniProtKB">
        <authorList>
            <consortium name="WormBaseParasite"/>
        </authorList>
    </citation>
    <scope>IDENTIFICATION</scope>
</reference>
<dbReference type="WBParaSite" id="L893_g31113.t1">
    <property type="protein sequence ID" value="L893_g31113.t1"/>
    <property type="gene ID" value="L893_g31113"/>
</dbReference>
<name>A0A1I7ZYA3_9BILA</name>
<proteinExistence type="predicted"/>
<dbReference type="AlphaFoldDB" id="A0A1I7ZYA3"/>
<dbReference type="Proteomes" id="UP000095287">
    <property type="component" value="Unplaced"/>
</dbReference>
<protein>
    <submittedName>
        <fullName evidence="2">Uncharacterized protein</fullName>
    </submittedName>
</protein>
<evidence type="ECO:0000313" key="2">
    <source>
        <dbReference type="WBParaSite" id="L893_g31113.t1"/>
    </source>
</evidence>